<protein>
    <submittedName>
        <fullName evidence="3">Uncharacterized protein LOC109465830</fullName>
    </submittedName>
</protein>
<gene>
    <name evidence="3" type="primary">LOC109465830</name>
</gene>
<dbReference type="AlphaFoldDB" id="A0A6P4YNR6"/>
<dbReference type="OrthoDB" id="10008997at2759"/>
<accession>A0A6P4YNR6</accession>
<feature type="compositionally biased region" description="Polar residues" evidence="1">
    <location>
        <begin position="168"/>
        <end position="182"/>
    </location>
</feature>
<name>A0A6P4YNR6_BRABE</name>
<feature type="region of interest" description="Disordered" evidence="1">
    <location>
        <begin position="161"/>
        <end position="205"/>
    </location>
</feature>
<evidence type="ECO:0000313" key="3">
    <source>
        <dbReference type="RefSeq" id="XP_019618831.1"/>
    </source>
</evidence>
<organism evidence="2 3">
    <name type="scientific">Branchiostoma belcheri</name>
    <name type="common">Amphioxus</name>
    <dbReference type="NCBI Taxonomy" id="7741"/>
    <lineage>
        <taxon>Eukaryota</taxon>
        <taxon>Metazoa</taxon>
        <taxon>Chordata</taxon>
        <taxon>Cephalochordata</taxon>
        <taxon>Leptocardii</taxon>
        <taxon>Amphioxiformes</taxon>
        <taxon>Branchiostomatidae</taxon>
        <taxon>Branchiostoma</taxon>
    </lineage>
</organism>
<dbReference type="RefSeq" id="XP_019618831.1">
    <property type="nucleotide sequence ID" value="XM_019763272.1"/>
</dbReference>
<dbReference type="GeneID" id="109465830"/>
<evidence type="ECO:0000256" key="1">
    <source>
        <dbReference type="SAM" id="MobiDB-lite"/>
    </source>
</evidence>
<reference evidence="3" key="1">
    <citation type="submission" date="2025-08" db="UniProtKB">
        <authorList>
            <consortium name="RefSeq"/>
        </authorList>
    </citation>
    <scope>IDENTIFICATION</scope>
    <source>
        <tissue evidence="3">Gonad</tissue>
    </source>
</reference>
<keyword evidence="2" id="KW-1185">Reference proteome</keyword>
<dbReference type="Proteomes" id="UP000515135">
    <property type="component" value="Unplaced"/>
</dbReference>
<proteinExistence type="predicted"/>
<evidence type="ECO:0000313" key="2">
    <source>
        <dbReference type="Proteomes" id="UP000515135"/>
    </source>
</evidence>
<dbReference type="KEGG" id="bbel:109465830"/>
<sequence length="371" mass="41297">MASLSTAADTHAELLMEGSRLKTYRQKMLAEKQQHDWEMKLLEKERQIAWNSDRVEHGRLLSRLEKINKRILEINKENSRRQNLQTGAMLLLDNNTLSQGELTHNEHKISSQKPGNNKKKTFISNRQFFSSALSGVNVDSGQALQTAVPGCHLPLVSQKTTTNDRRANSSFGDSELVNSKNLPSIKKGNHNLGSSETTVPEEAKDSIKPRILRRKSMDPQLLASLLNVDESSVQKQNQVFQRARLNSDAALRVNCADGTPEKSEVNGRKKKFQRRASIASMHMPSDLVKIGFPELRTGAQLSSRGAGDEDFPASRSFVSRARRSSLPSVPTTDHGKFANLGLTATRRMSVGSIPRMKTSSLDKLDNVLEES</sequence>